<evidence type="ECO:0000313" key="3">
    <source>
        <dbReference type="Proteomes" id="UP001595912"/>
    </source>
</evidence>
<name>A0ABV9VMW3_9ACTN</name>
<feature type="region of interest" description="Disordered" evidence="1">
    <location>
        <begin position="1"/>
        <end position="23"/>
    </location>
</feature>
<proteinExistence type="predicted"/>
<protein>
    <submittedName>
        <fullName evidence="2">Uncharacterized protein</fullName>
    </submittedName>
</protein>
<keyword evidence="3" id="KW-1185">Reference proteome</keyword>
<dbReference type="RefSeq" id="WP_380113310.1">
    <property type="nucleotide sequence ID" value="NZ_JBHSIU010000005.1"/>
</dbReference>
<accession>A0ABV9VMW3</accession>
<gene>
    <name evidence="2" type="ORF">ACFPIJ_03580</name>
</gene>
<evidence type="ECO:0000313" key="2">
    <source>
        <dbReference type="EMBL" id="MFC4996905.1"/>
    </source>
</evidence>
<dbReference type="EMBL" id="JBHSIU010000005">
    <property type="protein sequence ID" value="MFC4996905.1"/>
    <property type="molecule type" value="Genomic_DNA"/>
</dbReference>
<sequence length="65" mass="6733">MARTMSSPAPGRKPGWAPTFSATRTLSPPARFARYIARSASRSSVSASAPALATPTLATLCAPAW</sequence>
<evidence type="ECO:0000256" key="1">
    <source>
        <dbReference type="SAM" id="MobiDB-lite"/>
    </source>
</evidence>
<organism evidence="2 3">
    <name type="scientific">Dactylosporangium cerinum</name>
    <dbReference type="NCBI Taxonomy" id="1434730"/>
    <lineage>
        <taxon>Bacteria</taxon>
        <taxon>Bacillati</taxon>
        <taxon>Actinomycetota</taxon>
        <taxon>Actinomycetes</taxon>
        <taxon>Micromonosporales</taxon>
        <taxon>Micromonosporaceae</taxon>
        <taxon>Dactylosporangium</taxon>
    </lineage>
</organism>
<dbReference type="Proteomes" id="UP001595912">
    <property type="component" value="Unassembled WGS sequence"/>
</dbReference>
<reference evidence="3" key="1">
    <citation type="journal article" date="2019" name="Int. J. Syst. Evol. Microbiol.">
        <title>The Global Catalogue of Microorganisms (GCM) 10K type strain sequencing project: providing services to taxonomists for standard genome sequencing and annotation.</title>
        <authorList>
            <consortium name="The Broad Institute Genomics Platform"/>
            <consortium name="The Broad Institute Genome Sequencing Center for Infectious Disease"/>
            <person name="Wu L."/>
            <person name="Ma J."/>
        </authorList>
    </citation>
    <scope>NUCLEOTIDE SEQUENCE [LARGE SCALE GENOMIC DNA]</scope>
    <source>
        <strain evidence="3">CGMCC 4.7152</strain>
    </source>
</reference>
<comment type="caution">
    <text evidence="2">The sequence shown here is derived from an EMBL/GenBank/DDBJ whole genome shotgun (WGS) entry which is preliminary data.</text>
</comment>